<keyword evidence="4" id="KW-0812">Transmembrane</keyword>
<dbReference type="InterPro" id="IPR001632">
    <property type="entry name" value="WD40_G-protein_beta-like"/>
</dbReference>
<dbReference type="SUPFAM" id="SSF52540">
    <property type="entry name" value="P-loop containing nucleoside triphosphate hydrolases"/>
    <property type="match status" value="1"/>
</dbReference>
<dbReference type="Pfam" id="PF20703">
    <property type="entry name" value="nSTAND1"/>
    <property type="match status" value="1"/>
</dbReference>
<feature type="repeat" description="WD" evidence="3">
    <location>
        <begin position="569"/>
        <end position="610"/>
    </location>
</feature>
<evidence type="ECO:0000256" key="4">
    <source>
        <dbReference type="SAM" id="Phobius"/>
    </source>
</evidence>
<evidence type="ECO:0000256" key="3">
    <source>
        <dbReference type="PROSITE-ProRule" id="PRU00221"/>
    </source>
</evidence>
<dbReference type="SUPFAM" id="SSF50978">
    <property type="entry name" value="WD40 repeat-like"/>
    <property type="match status" value="1"/>
</dbReference>
<dbReference type="Gene3D" id="2.130.10.10">
    <property type="entry name" value="YVTN repeat-like/Quinoprotein amine dehydrogenase"/>
    <property type="match status" value="6"/>
</dbReference>
<feature type="repeat" description="WD" evidence="3">
    <location>
        <begin position="982"/>
        <end position="1023"/>
    </location>
</feature>
<evidence type="ECO:0000313" key="7">
    <source>
        <dbReference type="Proteomes" id="UP000248924"/>
    </source>
</evidence>
<keyword evidence="2" id="KW-0677">Repeat</keyword>
<gene>
    <name evidence="6" type="ORF">C1I95_12085</name>
</gene>
<dbReference type="InterPro" id="IPR036322">
    <property type="entry name" value="WD40_repeat_dom_sf"/>
</dbReference>
<reference evidence="6 7" key="1">
    <citation type="submission" date="2018-01" db="EMBL/GenBank/DDBJ databases">
        <title>Draft genome sequence of Jishengella sp. NA12.</title>
        <authorList>
            <person name="Sahin N."/>
            <person name="Ay H."/>
            <person name="Saygin H."/>
        </authorList>
    </citation>
    <scope>NUCLEOTIDE SEQUENCE [LARGE SCALE GENOMIC DNA]</scope>
    <source>
        <strain evidence="6 7">NA12</strain>
    </source>
</reference>
<dbReference type="CDD" id="cd00200">
    <property type="entry name" value="WD40"/>
    <property type="match status" value="2"/>
</dbReference>
<dbReference type="InterPro" id="IPR049052">
    <property type="entry name" value="nSTAND1"/>
</dbReference>
<evidence type="ECO:0000259" key="5">
    <source>
        <dbReference type="Pfam" id="PF20703"/>
    </source>
</evidence>
<dbReference type="OrthoDB" id="134501at2"/>
<name>A0A2W2E9J1_9ACTN</name>
<accession>A0A2W2E9J1</accession>
<comment type="caution">
    <text evidence="6">The sequence shown here is derived from an EMBL/GenBank/DDBJ whole genome shotgun (WGS) entry which is preliminary data.</text>
</comment>
<dbReference type="InterPro" id="IPR015943">
    <property type="entry name" value="WD40/YVTN_repeat-like_dom_sf"/>
</dbReference>
<evidence type="ECO:0000313" key="6">
    <source>
        <dbReference type="EMBL" id="PZG19193.1"/>
    </source>
</evidence>
<feature type="repeat" description="WD" evidence="3">
    <location>
        <begin position="662"/>
        <end position="684"/>
    </location>
</feature>
<evidence type="ECO:0000256" key="2">
    <source>
        <dbReference type="ARBA" id="ARBA00022737"/>
    </source>
</evidence>
<dbReference type="InterPro" id="IPR020472">
    <property type="entry name" value="WD40_PAC1"/>
</dbReference>
<dbReference type="PANTHER" id="PTHR19848">
    <property type="entry name" value="WD40 REPEAT PROTEIN"/>
    <property type="match status" value="1"/>
</dbReference>
<dbReference type="InterPro" id="IPR001680">
    <property type="entry name" value="WD40_rpt"/>
</dbReference>
<dbReference type="Gene3D" id="3.40.50.300">
    <property type="entry name" value="P-loop containing nucleotide triphosphate hydrolases"/>
    <property type="match status" value="1"/>
</dbReference>
<keyword evidence="4" id="KW-1133">Transmembrane helix</keyword>
<feature type="repeat" description="WD" evidence="3">
    <location>
        <begin position="820"/>
        <end position="851"/>
    </location>
</feature>
<dbReference type="PRINTS" id="PR00319">
    <property type="entry name" value="GPROTEINB"/>
</dbReference>
<dbReference type="SMART" id="SM00320">
    <property type="entry name" value="WD40"/>
    <property type="match status" value="14"/>
</dbReference>
<keyword evidence="1 3" id="KW-0853">WD repeat</keyword>
<dbReference type="InterPro" id="IPR011047">
    <property type="entry name" value="Quinoprotein_ADH-like_sf"/>
</dbReference>
<keyword evidence="4" id="KW-0472">Membrane</keyword>
<dbReference type="Proteomes" id="UP000248924">
    <property type="component" value="Unassembled WGS sequence"/>
</dbReference>
<dbReference type="Pfam" id="PF00400">
    <property type="entry name" value="WD40"/>
    <property type="match status" value="13"/>
</dbReference>
<feature type="repeat" description="WD" evidence="3">
    <location>
        <begin position="736"/>
        <end position="768"/>
    </location>
</feature>
<dbReference type="AlphaFoldDB" id="A0A2W2E9J1"/>
<feature type="repeat" description="WD" evidence="3">
    <location>
        <begin position="863"/>
        <end position="893"/>
    </location>
</feature>
<feature type="domain" description="Novel STAND NTPase 1" evidence="5">
    <location>
        <begin position="83"/>
        <end position="469"/>
    </location>
</feature>
<feature type="transmembrane region" description="Helical" evidence="4">
    <location>
        <begin position="45"/>
        <end position="67"/>
    </location>
</feature>
<keyword evidence="7" id="KW-1185">Reference proteome</keyword>
<feature type="repeat" description="WD" evidence="3">
    <location>
        <begin position="611"/>
        <end position="652"/>
    </location>
</feature>
<dbReference type="PANTHER" id="PTHR19848:SF8">
    <property type="entry name" value="F-BOX AND WD REPEAT DOMAIN CONTAINING 7"/>
    <property type="match status" value="1"/>
</dbReference>
<dbReference type="InterPro" id="IPR019775">
    <property type="entry name" value="WD40_repeat_CS"/>
</dbReference>
<dbReference type="EMBL" id="POTY01000060">
    <property type="protein sequence ID" value="PZG19193.1"/>
    <property type="molecule type" value="Genomic_DNA"/>
</dbReference>
<sequence>MRHGRRSSLTLQLSLLVVAVLLEVTTSLATDAATNSGLFTWVQAIAGPALIVLLLVLIGGNALILWWENPRTSKPVWNGDRSPYPGLAAFTEQDAAVFFGRDDLAADLVRRMHVLTADPATRFICVTGASGSGKSSLVHAGVVPRLRRHRWHVFSSLAPAGEPVGRLATLAASLTGGQRQAALREMWSNPNAFAEAVRAWRVKAGNRHGRVLLVVDQMEELVTLSGPVERRLFLDQVATALGADRRLWVVATLRIEFLAELLAGEHAQLLAAPLAVGTMRPSELVRVVEEPARLAGMSFEPGLVNRIVEETGTADALPLLAYLLQELYLAVGPGKVVTRQEYQESGGVAGALARQADTVLAELRTRYDVQLILSTLLRLVSMDGGEPTRRRVPLGELSAEQRRIVDVFTDARLLTSAADGDAYVQVAHEALFRQWAPLRQEVETRAEQLKRRAELERWAADWQGSGRSPDYLLTGDRLTLAGQWLEAMRSAGQDTLAARDLVDASRRRDTAFLRRVSESIGLYALTNVDRYPELAVLLTTAALTECPTTPAATQALMSALAFSHVEAVLSGHKDAVRGVAWSSDGGAVATASRDGTARLWDAHTGTVCAVLRGHTDMVEAIAYSPDATRVATASRDATVRIWDAASGDLVTVLSCGDCARGVAFSPDGARLAATSRDRLVHLWDTATWTVHSTLAGHADDVWGVHWAPDSSRLVTASHDRTLVVWDPATGRPARTLRGHLDLVEAVAYSPDGRWIVSGSADHTVRIWDAVAGTQHSVIGGQRDTIWSVAWTPDSQRIAFAAGDGTIRVWDIGRLREVAELRGHEHTAWCVTVSPDGTRILSGSADATARIWALHPRGAEQVLLAGHRAPLTGLTVDGEGHIVAGSSDGTVRRWHRDGRLHDLTHTVPAGVTALASSGGRLAVAAQDGSLRQLDDSNAEVLLDGGVEFESLAYSPDGSRLAAGAKDNTIHLIDVRTHTVVGFLRGHTDWVGALAWSPSGRFLASGSDDRTIRVWDMENPAISRVLSGHQNYVDGIAWAPDERHVASCSADWTVRVWSLTDPNAPATVLEGHNRRVRTVAYSPDGRYLASGSDDRTVRRWDTRADHDGQVIGVHRDSVTCLTWLADGSSVVTGSADASARIWAANPDLAALTDAARHRVFRALTADERRAHLLPVNESG</sequence>
<dbReference type="SUPFAM" id="SSF50998">
    <property type="entry name" value="Quinoprotein alcohol dehydrogenase-like"/>
    <property type="match status" value="1"/>
</dbReference>
<proteinExistence type="predicted"/>
<dbReference type="PROSITE" id="PS50294">
    <property type="entry name" value="WD_REPEATS_REGION"/>
    <property type="match status" value="10"/>
</dbReference>
<feature type="repeat" description="WD" evidence="3">
    <location>
        <begin position="1067"/>
        <end position="1101"/>
    </location>
</feature>
<dbReference type="InterPro" id="IPR027417">
    <property type="entry name" value="P-loop_NTPase"/>
</dbReference>
<feature type="repeat" description="WD" evidence="3">
    <location>
        <begin position="1024"/>
        <end position="1065"/>
    </location>
</feature>
<dbReference type="PROSITE" id="PS00678">
    <property type="entry name" value="WD_REPEATS_1"/>
    <property type="match status" value="3"/>
</dbReference>
<protein>
    <recommendedName>
        <fullName evidence="5">Novel STAND NTPase 1 domain-containing protein</fullName>
    </recommendedName>
</protein>
<organism evidence="6 7">
    <name type="scientific">Micromonospora craterilacus</name>
    <dbReference type="NCBI Taxonomy" id="1655439"/>
    <lineage>
        <taxon>Bacteria</taxon>
        <taxon>Bacillati</taxon>
        <taxon>Actinomycetota</taxon>
        <taxon>Actinomycetes</taxon>
        <taxon>Micromonosporales</taxon>
        <taxon>Micromonosporaceae</taxon>
        <taxon>Micromonospora</taxon>
    </lineage>
</organism>
<dbReference type="PROSITE" id="PS50082">
    <property type="entry name" value="WD_REPEATS_2"/>
    <property type="match status" value="12"/>
</dbReference>
<feature type="repeat" description="WD" evidence="3">
    <location>
        <begin position="778"/>
        <end position="819"/>
    </location>
</feature>
<feature type="repeat" description="WD" evidence="3">
    <location>
        <begin position="694"/>
        <end position="735"/>
    </location>
</feature>
<feature type="repeat" description="WD" evidence="3">
    <location>
        <begin position="1109"/>
        <end position="1140"/>
    </location>
</feature>
<dbReference type="PRINTS" id="PR00320">
    <property type="entry name" value="GPROTEINBRPT"/>
</dbReference>
<evidence type="ECO:0000256" key="1">
    <source>
        <dbReference type="ARBA" id="ARBA00022574"/>
    </source>
</evidence>